<dbReference type="RefSeq" id="XP_024572556.1">
    <property type="nucleotide sequence ID" value="XM_024717035.1"/>
</dbReference>
<feature type="transmembrane region" description="Helical" evidence="1">
    <location>
        <begin position="113"/>
        <end position="134"/>
    </location>
</feature>
<evidence type="ECO:0000256" key="1">
    <source>
        <dbReference type="SAM" id="Phobius"/>
    </source>
</evidence>
<accession>A0A0N7L3L2</accession>
<keyword evidence="1" id="KW-0472">Membrane</keyword>
<dbReference type="Proteomes" id="UP000054928">
    <property type="component" value="Unassembled WGS sequence"/>
</dbReference>
<sequence>MWNDGSTTADTVLALLSSNATAPVKVVVQFSNLTNATSINGAWIGSNNDLHFLTNNSRKCTVTAGGRFGIGTATPSAFLHIQGSVSFADISGTGGQQYNINSNTWTNLGTGALSLPISALFSSLILVGSSVYSISDRRLKKDIKTIDLVIDRYHTLNPVCSGGTKGMC</sequence>
<dbReference type="AlphaFoldDB" id="A0A0N7L3L2"/>
<keyword evidence="1" id="KW-0812">Transmembrane</keyword>
<name>A0A0N7L3L2_PLAHL</name>
<organism evidence="2 3">
    <name type="scientific">Plasmopara halstedii</name>
    <name type="common">Downy mildew of sunflower</name>
    <dbReference type="NCBI Taxonomy" id="4781"/>
    <lineage>
        <taxon>Eukaryota</taxon>
        <taxon>Sar</taxon>
        <taxon>Stramenopiles</taxon>
        <taxon>Oomycota</taxon>
        <taxon>Peronosporomycetes</taxon>
        <taxon>Peronosporales</taxon>
        <taxon>Peronosporaceae</taxon>
        <taxon>Plasmopara</taxon>
    </lineage>
</organism>
<keyword evidence="3" id="KW-1185">Reference proteome</keyword>
<proteinExistence type="predicted"/>
<evidence type="ECO:0000313" key="2">
    <source>
        <dbReference type="EMBL" id="CEG36187.1"/>
    </source>
</evidence>
<reference evidence="3" key="1">
    <citation type="submission" date="2014-09" db="EMBL/GenBank/DDBJ databases">
        <authorList>
            <person name="Sharma Rahul"/>
            <person name="Thines Marco"/>
        </authorList>
    </citation>
    <scope>NUCLEOTIDE SEQUENCE [LARGE SCALE GENOMIC DNA]</scope>
</reference>
<dbReference type="GeneID" id="36395564"/>
<dbReference type="EMBL" id="CCYD01000112">
    <property type="protein sequence ID" value="CEG36187.1"/>
    <property type="molecule type" value="Genomic_DNA"/>
</dbReference>
<protein>
    <submittedName>
        <fullName evidence="2">Uncharacterized protein</fullName>
    </submittedName>
</protein>
<evidence type="ECO:0000313" key="3">
    <source>
        <dbReference type="Proteomes" id="UP000054928"/>
    </source>
</evidence>
<dbReference type="OrthoDB" id="10545032at2759"/>
<keyword evidence="1" id="KW-1133">Transmembrane helix</keyword>